<evidence type="ECO:0000256" key="1">
    <source>
        <dbReference type="SAM" id="Phobius"/>
    </source>
</evidence>
<keyword evidence="3" id="KW-0012">Acyltransferase</keyword>
<feature type="transmembrane region" description="Helical" evidence="1">
    <location>
        <begin position="91"/>
        <end position="109"/>
    </location>
</feature>
<dbReference type="PANTHER" id="PTHR36927:SF1">
    <property type="entry name" value="MDO-LIKE PROTEIN"/>
    <property type="match status" value="1"/>
</dbReference>
<dbReference type="GO" id="GO:0016746">
    <property type="term" value="F:acyltransferase activity"/>
    <property type="evidence" value="ECO:0007669"/>
    <property type="project" value="UniProtKB-KW"/>
</dbReference>
<gene>
    <name evidence="3" type="ORF">ORJ04_15565</name>
</gene>
<feature type="transmembrane region" description="Helical" evidence="1">
    <location>
        <begin position="201"/>
        <end position="223"/>
    </location>
</feature>
<feature type="domain" description="Acyltransferase 3" evidence="2">
    <location>
        <begin position="9"/>
        <end position="347"/>
    </location>
</feature>
<feature type="transmembrane region" description="Helical" evidence="1">
    <location>
        <begin position="170"/>
        <end position="189"/>
    </location>
</feature>
<evidence type="ECO:0000259" key="2">
    <source>
        <dbReference type="Pfam" id="PF01757"/>
    </source>
</evidence>
<comment type="caution">
    <text evidence="3">The sequence shown here is derived from an EMBL/GenBank/DDBJ whole genome shotgun (WGS) entry which is preliminary data.</text>
</comment>
<reference evidence="3 4" key="1">
    <citation type="submission" date="2022-11" db="EMBL/GenBank/DDBJ databases">
        <title>Viruses from the air-sea interface of a natural surface slick.</title>
        <authorList>
            <person name="Rahlff J."/>
            <person name="Holmfeldt K."/>
        </authorList>
    </citation>
    <scope>NUCLEOTIDE SEQUENCE [LARGE SCALE GENOMIC DNA]</scope>
    <source>
        <strain evidence="3 4">SMS4</strain>
    </source>
</reference>
<dbReference type="Proteomes" id="UP001231109">
    <property type="component" value="Unassembled WGS sequence"/>
</dbReference>
<dbReference type="Pfam" id="PF01757">
    <property type="entry name" value="Acyl_transf_3"/>
    <property type="match status" value="1"/>
</dbReference>
<name>A0ABT9I1W6_9GAMM</name>
<dbReference type="InterPro" id="IPR050623">
    <property type="entry name" value="Glucan_succinyl_AcylTrfase"/>
</dbReference>
<organism evidence="3 4">
    <name type="scientific">Rheinheimera baltica</name>
    <dbReference type="NCBI Taxonomy" id="67576"/>
    <lineage>
        <taxon>Bacteria</taxon>
        <taxon>Pseudomonadati</taxon>
        <taxon>Pseudomonadota</taxon>
        <taxon>Gammaproteobacteria</taxon>
        <taxon>Chromatiales</taxon>
        <taxon>Chromatiaceae</taxon>
        <taxon>Rheinheimera</taxon>
    </lineage>
</organism>
<feature type="transmembrane region" description="Helical" evidence="1">
    <location>
        <begin position="265"/>
        <end position="285"/>
    </location>
</feature>
<dbReference type="PANTHER" id="PTHR36927">
    <property type="entry name" value="BLR4337 PROTEIN"/>
    <property type="match status" value="1"/>
</dbReference>
<protein>
    <submittedName>
        <fullName evidence="3">Acyltransferase family protein</fullName>
    </submittedName>
</protein>
<keyword evidence="4" id="KW-1185">Reference proteome</keyword>
<feature type="transmembrane region" description="Helical" evidence="1">
    <location>
        <begin position="235"/>
        <end position="253"/>
    </location>
</feature>
<dbReference type="EMBL" id="JAPJDZ010000047">
    <property type="protein sequence ID" value="MDP5137374.1"/>
    <property type="molecule type" value="Genomic_DNA"/>
</dbReference>
<feature type="transmembrane region" description="Helical" evidence="1">
    <location>
        <begin position="306"/>
        <end position="323"/>
    </location>
</feature>
<evidence type="ECO:0000313" key="4">
    <source>
        <dbReference type="Proteomes" id="UP001231109"/>
    </source>
</evidence>
<accession>A0ABT9I1W6</accession>
<keyword evidence="3" id="KW-0808">Transferase</keyword>
<proteinExistence type="predicted"/>
<feature type="transmembrane region" description="Helical" evidence="1">
    <location>
        <begin position="47"/>
        <end position="70"/>
    </location>
</feature>
<keyword evidence="1" id="KW-1133">Transmembrane helix</keyword>
<keyword evidence="1" id="KW-0472">Membrane</keyword>
<feature type="transmembrane region" description="Helical" evidence="1">
    <location>
        <begin position="329"/>
        <end position="351"/>
    </location>
</feature>
<dbReference type="InterPro" id="IPR002656">
    <property type="entry name" value="Acyl_transf_3_dom"/>
</dbReference>
<keyword evidence="1" id="KW-0812">Transmembrane</keyword>
<dbReference type="RefSeq" id="WP_027671898.1">
    <property type="nucleotide sequence ID" value="NZ_JAPJDZ010000047.1"/>
</dbReference>
<evidence type="ECO:0000313" key="3">
    <source>
        <dbReference type="EMBL" id="MDP5137374.1"/>
    </source>
</evidence>
<feature type="transmembrane region" description="Helical" evidence="1">
    <location>
        <begin position="129"/>
        <end position="150"/>
    </location>
</feature>
<feature type="transmembrane region" description="Helical" evidence="1">
    <location>
        <begin position="12"/>
        <end position="31"/>
    </location>
</feature>
<sequence>MQHSSNRIDYLDAMRAVLMMLGIILHSAHLYNPSHKWLLHEPQSQPFFYYLIEVIRVFRMPAFFVVSGFFCAMLIQRYGSEPFMQSRLKKLLVPLLVSAVTLNVMQAFLLQQFGWLPEAVIPYLLHGGWVQHLWFLLDLLVFVFLLYLGYRLPRARQELQRLSAKTISTLPLLVLISLLPLYPLAMIVLNKLGLPMYHAWFGVMGIYELLYNLQFFLFGLMLYSSPKWLTQFSNVRLRYGTPALITLIALHYFSASLTGVVGQVLAIYSNTLLCWLSIALCFTVFNRLVTHSSAHWRFLSEASYTVYLFHHFIVIALGLSIMQTGLPPVVGYSLVVIATLLLTLAIHRYVIAPSRILRLGFNGK</sequence>